<gene>
    <name evidence="3" type="ORF">QBC46DRAFT_104007</name>
</gene>
<feature type="chain" id="PRO_5042956362" description="Secreted protein" evidence="2">
    <location>
        <begin position="28"/>
        <end position="74"/>
    </location>
</feature>
<dbReference type="Proteomes" id="UP001303473">
    <property type="component" value="Unassembled WGS sequence"/>
</dbReference>
<evidence type="ECO:0000256" key="1">
    <source>
        <dbReference type="SAM" id="MobiDB-lite"/>
    </source>
</evidence>
<evidence type="ECO:0008006" key="5">
    <source>
        <dbReference type="Google" id="ProtNLM"/>
    </source>
</evidence>
<reference evidence="4" key="1">
    <citation type="journal article" date="2023" name="Mol. Phylogenet. Evol.">
        <title>Genome-scale phylogeny and comparative genomics of the fungal order Sordariales.</title>
        <authorList>
            <person name="Hensen N."/>
            <person name="Bonometti L."/>
            <person name="Westerberg I."/>
            <person name="Brannstrom I.O."/>
            <person name="Guillou S."/>
            <person name="Cros-Aarteil S."/>
            <person name="Calhoun S."/>
            <person name="Haridas S."/>
            <person name="Kuo A."/>
            <person name="Mondo S."/>
            <person name="Pangilinan J."/>
            <person name="Riley R."/>
            <person name="LaButti K."/>
            <person name="Andreopoulos B."/>
            <person name="Lipzen A."/>
            <person name="Chen C."/>
            <person name="Yan M."/>
            <person name="Daum C."/>
            <person name="Ng V."/>
            <person name="Clum A."/>
            <person name="Steindorff A."/>
            <person name="Ohm R.A."/>
            <person name="Martin F."/>
            <person name="Silar P."/>
            <person name="Natvig D.O."/>
            <person name="Lalanne C."/>
            <person name="Gautier V."/>
            <person name="Ament-Velasquez S.L."/>
            <person name="Kruys A."/>
            <person name="Hutchinson M.I."/>
            <person name="Powell A.J."/>
            <person name="Barry K."/>
            <person name="Miller A.N."/>
            <person name="Grigoriev I.V."/>
            <person name="Debuchy R."/>
            <person name="Gladieux P."/>
            <person name="Hiltunen Thoren M."/>
            <person name="Johannesson H."/>
        </authorList>
    </citation>
    <scope>NUCLEOTIDE SEQUENCE [LARGE SCALE GENOMIC DNA]</scope>
    <source>
        <strain evidence="4">CBS 340.73</strain>
    </source>
</reference>
<comment type="caution">
    <text evidence="3">The sequence shown here is derived from an EMBL/GenBank/DDBJ whole genome shotgun (WGS) entry which is preliminary data.</text>
</comment>
<protein>
    <recommendedName>
        <fullName evidence="5">Secreted protein</fullName>
    </recommendedName>
</protein>
<sequence length="74" mass="8183">MSMMMLPVYRLSIGAVILLSGPMHTHTQTPAHIHTFHPSIKFLHQPSGGGRLAPRTRPQSRPSSQIYTTSKHPA</sequence>
<name>A0AAN6S612_9PEZI</name>
<evidence type="ECO:0000313" key="3">
    <source>
        <dbReference type="EMBL" id="KAK3941328.1"/>
    </source>
</evidence>
<keyword evidence="4" id="KW-1185">Reference proteome</keyword>
<feature type="compositionally biased region" description="Polar residues" evidence="1">
    <location>
        <begin position="57"/>
        <end position="74"/>
    </location>
</feature>
<proteinExistence type="predicted"/>
<feature type="region of interest" description="Disordered" evidence="1">
    <location>
        <begin position="44"/>
        <end position="74"/>
    </location>
</feature>
<dbReference type="AlphaFoldDB" id="A0AAN6S612"/>
<organism evidence="3 4">
    <name type="scientific">Diplogelasinospora grovesii</name>
    <dbReference type="NCBI Taxonomy" id="303347"/>
    <lineage>
        <taxon>Eukaryota</taxon>
        <taxon>Fungi</taxon>
        <taxon>Dikarya</taxon>
        <taxon>Ascomycota</taxon>
        <taxon>Pezizomycotina</taxon>
        <taxon>Sordariomycetes</taxon>
        <taxon>Sordariomycetidae</taxon>
        <taxon>Sordariales</taxon>
        <taxon>Diplogelasinosporaceae</taxon>
        <taxon>Diplogelasinospora</taxon>
    </lineage>
</organism>
<keyword evidence="2" id="KW-0732">Signal</keyword>
<evidence type="ECO:0000313" key="4">
    <source>
        <dbReference type="Proteomes" id="UP001303473"/>
    </source>
</evidence>
<feature type="signal peptide" evidence="2">
    <location>
        <begin position="1"/>
        <end position="27"/>
    </location>
</feature>
<accession>A0AAN6S612</accession>
<dbReference type="EMBL" id="MU853784">
    <property type="protein sequence ID" value="KAK3941328.1"/>
    <property type="molecule type" value="Genomic_DNA"/>
</dbReference>
<evidence type="ECO:0000256" key="2">
    <source>
        <dbReference type="SAM" id="SignalP"/>
    </source>
</evidence>